<accession>A0A1H9CNI5</accession>
<gene>
    <name evidence="1" type="ORF">SAMN04487977_102247</name>
</gene>
<keyword evidence="2" id="KW-1185">Reference proteome</keyword>
<reference evidence="1 2" key="1">
    <citation type="submission" date="2016-10" db="EMBL/GenBank/DDBJ databases">
        <authorList>
            <person name="de Groot N.N."/>
        </authorList>
    </citation>
    <scope>NUCLEOTIDE SEQUENCE [LARGE SCALE GENOMIC DNA]</scope>
    <source>
        <strain evidence="1 2">B25</strain>
    </source>
</reference>
<dbReference type="PROSITE" id="PS51257">
    <property type="entry name" value="PROKAR_LIPOPROTEIN"/>
    <property type="match status" value="1"/>
</dbReference>
<dbReference type="EMBL" id="FOFU01000002">
    <property type="protein sequence ID" value="SEQ02772.1"/>
    <property type="molecule type" value="Genomic_DNA"/>
</dbReference>
<evidence type="ECO:0000313" key="1">
    <source>
        <dbReference type="EMBL" id="SEQ02772.1"/>
    </source>
</evidence>
<proteinExistence type="predicted"/>
<name>A0A1H9CNI5_9SPIR</name>
<dbReference type="Proteomes" id="UP000182360">
    <property type="component" value="Unassembled WGS sequence"/>
</dbReference>
<evidence type="ECO:0000313" key="2">
    <source>
        <dbReference type="Proteomes" id="UP000182360"/>
    </source>
</evidence>
<organism evidence="1 2">
    <name type="scientific">Treponema bryantii</name>
    <dbReference type="NCBI Taxonomy" id="163"/>
    <lineage>
        <taxon>Bacteria</taxon>
        <taxon>Pseudomonadati</taxon>
        <taxon>Spirochaetota</taxon>
        <taxon>Spirochaetia</taxon>
        <taxon>Spirochaetales</taxon>
        <taxon>Treponemataceae</taxon>
        <taxon>Treponema</taxon>
    </lineage>
</organism>
<dbReference type="AlphaFoldDB" id="A0A1H9CNI5"/>
<protein>
    <submittedName>
        <fullName evidence="1">Uncharacterized protein</fullName>
    </submittedName>
</protein>
<dbReference type="RefSeq" id="WP_074641327.1">
    <property type="nucleotide sequence ID" value="NZ_FOFU01000002.1"/>
</dbReference>
<sequence>MKKGTSIFLFLITFLGITLFSCKLEFDDTNLYDKPGVDLSDKQVTLIIPKVNSKTKYLNVYRRDKENDVVTTIALLNHPLALLNDNKNYRFIDKLIKDGHSYDYRVRYNIDGEYYYTKWSDVIEIKASEFDSCYYESDNLTFRTTGVSLKYNKDKQTIEINGTIVEPDFPEYITDSYYPMLIIQSETATQTFALPSIASGTTLPLLGLLPPEFLDTELTINGIVGQKMIFDDDSKPIEDRLIKEVIWTEPTAIKVTGVGSSQKIVVPSQLGTDGFDYSASIY</sequence>
<dbReference type="OrthoDB" id="360407at2"/>